<proteinExistence type="predicted"/>
<evidence type="ECO:0008006" key="4">
    <source>
        <dbReference type="Google" id="ProtNLM"/>
    </source>
</evidence>
<dbReference type="RefSeq" id="WP_120007436.1">
    <property type="nucleotide sequence ID" value="NZ_JALBUU010000004.1"/>
</dbReference>
<sequence length="200" mass="21202">MPPSIRFALVLLGLAALLPQTPRAQSAPQNLRPLRDVSITYEVQSDGQATRRVPLAWQAATQRVRAEPEGLPGWVLLDLPQSRAQMVLEGQGMVVQVPAGELSALLGGIPPGTRVSAAGSATVAGHRCANWRVVRSDGEGTVCLTADGVLLRAEGRHRGRNGRIEAKSVTYAAQDPARFVVPAGYTPVTLPPALLQGLLR</sequence>
<accession>A0ABS9W3M8</accession>
<name>A0ABS9W3M8_9PROT</name>
<feature type="chain" id="PRO_5046195168" description="DUF4412 domain-containing protein" evidence="1">
    <location>
        <begin position="27"/>
        <end position="200"/>
    </location>
</feature>
<organism evidence="2 3">
    <name type="scientific">Teichococcus vastitatis</name>
    <dbReference type="NCBI Taxonomy" id="2307076"/>
    <lineage>
        <taxon>Bacteria</taxon>
        <taxon>Pseudomonadati</taxon>
        <taxon>Pseudomonadota</taxon>
        <taxon>Alphaproteobacteria</taxon>
        <taxon>Acetobacterales</taxon>
        <taxon>Roseomonadaceae</taxon>
        <taxon>Roseomonas</taxon>
    </lineage>
</organism>
<evidence type="ECO:0000313" key="2">
    <source>
        <dbReference type="EMBL" id="MCI0753189.1"/>
    </source>
</evidence>
<keyword evidence="1" id="KW-0732">Signal</keyword>
<comment type="caution">
    <text evidence="2">The sequence shown here is derived from an EMBL/GenBank/DDBJ whole genome shotgun (WGS) entry which is preliminary data.</text>
</comment>
<feature type="signal peptide" evidence="1">
    <location>
        <begin position="1"/>
        <end position="26"/>
    </location>
</feature>
<reference evidence="2 3" key="1">
    <citation type="submission" date="2022-03" db="EMBL/GenBank/DDBJ databases">
        <title>Complete genome analysis of Roseomonas KG 17.1 : a prolific producer of plant growth promoters.</title>
        <authorList>
            <person name="Saadouli I."/>
            <person name="Najjari A."/>
            <person name="Mosbah A."/>
            <person name="Ouzari H.I."/>
        </authorList>
    </citation>
    <scope>NUCLEOTIDE SEQUENCE [LARGE SCALE GENOMIC DNA]</scope>
    <source>
        <strain evidence="2 3">KG17-1</strain>
    </source>
</reference>
<gene>
    <name evidence="2" type="ORF">MON41_05345</name>
</gene>
<protein>
    <recommendedName>
        <fullName evidence="4">DUF4412 domain-containing protein</fullName>
    </recommendedName>
</protein>
<evidence type="ECO:0000256" key="1">
    <source>
        <dbReference type="SAM" id="SignalP"/>
    </source>
</evidence>
<evidence type="ECO:0000313" key="3">
    <source>
        <dbReference type="Proteomes" id="UP001201985"/>
    </source>
</evidence>
<dbReference type="EMBL" id="JALBUU010000004">
    <property type="protein sequence ID" value="MCI0753189.1"/>
    <property type="molecule type" value="Genomic_DNA"/>
</dbReference>
<keyword evidence="3" id="KW-1185">Reference proteome</keyword>
<dbReference type="Proteomes" id="UP001201985">
    <property type="component" value="Unassembled WGS sequence"/>
</dbReference>